<comment type="caution">
    <text evidence="1">The sequence shown here is derived from an EMBL/GenBank/DDBJ whole genome shotgun (WGS) entry which is preliminary data.</text>
</comment>
<dbReference type="AlphaFoldDB" id="A0A8X6LLX7"/>
<reference evidence="1" key="1">
    <citation type="submission" date="2020-07" db="EMBL/GenBank/DDBJ databases">
        <title>Multicomponent nature underlies the extraordinary mechanical properties of spider dragline silk.</title>
        <authorList>
            <person name="Kono N."/>
            <person name="Nakamura H."/>
            <person name="Mori M."/>
            <person name="Yoshida Y."/>
            <person name="Ohtoshi R."/>
            <person name="Malay A.D."/>
            <person name="Moran D.A.P."/>
            <person name="Tomita M."/>
            <person name="Numata K."/>
            <person name="Arakawa K."/>
        </authorList>
    </citation>
    <scope>NUCLEOTIDE SEQUENCE</scope>
</reference>
<protein>
    <submittedName>
        <fullName evidence="1">Uncharacterized protein</fullName>
    </submittedName>
</protein>
<accession>A0A8X6LLX7</accession>
<dbReference type="OrthoDB" id="6423726at2759"/>
<evidence type="ECO:0000313" key="2">
    <source>
        <dbReference type="Proteomes" id="UP000887116"/>
    </source>
</evidence>
<dbReference type="EMBL" id="BMAO01036655">
    <property type="protein sequence ID" value="GFR12294.1"/>
    <property type="molecule type" value="Genomic_DNA"/>
</dbReference>
<dbReference type="Proteomes" id="UP000887116">
    <property type="component" value="Unassembled WGS sequence"/>
</dbReference>
<sequence length="229" mass="25717">MGTCFGCIKKPSMRKPTSRRKFFRVGNAKEFSSLLLFSFVYVLEGKSISCDLPLFILKGCHKMSKSFWSLNKETNFGWLKNENEMLSGALHHLKNMKSPADSVMPLLNRENSFADTCSNTGSQKWDQLSTGATPGSSVDLEWENEIGFNSSSNFGATEELQWTVLTENTNNSYRSSPLSNSNGLEWDGDFTSVDVAEIVTETQRLTSELDDNVIQDSTNNTIRDIENNY</sequence>
<gene>
    <name evidence="1" type="primary">AVEN_8953_1</name>
    <name evidence="1" type="ORF">TNCT_258621</name>
</gene>
<proteinExistence type="predicted"/>
<evidence type="ECO:0000313" key="1">
    <source>
        <dbReference type="EMBL" id="GFR12294.1"/>
    </source>
</evidence>
<keyword evidence="2" id="KW-1185">Reference proteome</keyword>
<organism evidence="1 2">
    <name type="scientific">Trichonephila clavata</name>
    <name type="common">Joro spider</name>
    <name type="synonym">Nephila clavata</name>
    <dbReference type="NCBI Taxonomy" id="2740835"/>
    <lineage>
        <taxon>Eukaryota</taxon>
        <taxon>Metazoa</taxon>
        <taxon>Ecdysozoa</taxon>
        <taxon>Arthropoda</taxon>
        <taxon>Chelicerata</taxon>
        <taxon>Arachnida</taxon>
        <taxon>Araneae</taxon>
        <taxon>Araneomorphae</taxon>
        <taxon>Entelegynae</taxon>
        <taxon>Araneoidea</taxon>
        <taxon>Nephilidae</taxon>
        <taxon>Trichonephila</taxon>
    </lineage>
</organism>
<name>A0A8X6LLX7_TRICU</name>